<accession>A0A844FIY3</accession>
<dbReference type="InterPro" id="IPR005122">
    <property type="entry name" value="Uracil-DNA_glycosylase-like"/>
</dbReference>
<keyword evidence="5" id="KW-0004">4Fe-4S</keyword>
<evidence type="ECO:0000256" key="6">
    <source>
        <dbReference type="ARBA" id="ARBA00022723"/>
    </source>
</evidence>
<feature type="domain" description="Uracil-DNA glycosylase-like" evidence="12">
    <location>
        <begin position="27"/>
        <end position="186"/>
    </location>
</feature>
<evidence type="ECO:0000313" key="13">
    <source>
        <dbReference type="EMBL" id="MSS44073.1"/>
    </source>
</evidence>
<organism evidence="13 14">
    <name type="scientific">Anaerosalibacter bizertensis</name>
    <dbReference type="NCBI Taxonomy" id="932217"/>
    <lineage>
        <taxon>Bacteria</taxon>
        <taxon>Bacillati</taxon>
        <taxon>Bacillota</taxon>
        <taxon>Tissierellia</taxon>
        <taxon>Tissierellales</taxon>
        <taxon>Sporanaerobacteraceae</taxon>
        <taxon>Anaerosalibacter</taxon>
    </lineage>
</organism>
<dbReference type="CDD" id="cd10030">
    <property type="entry name" value="UDG-F4_TTUDGA_SPO1dp_like"/>
    <property type="match status" value="1"/>
</dbReference>
<dbReference type="Proteomes" id="UP000462760">
    <property type="component" value="Unassembled WGS sequence"/>
</dbReference>
<evidence type="ECO:0000259" key="12">
    <source>
        <dbReference type="SMART" id="SM00986"/>
    </source>
</evidence>
<evidence type="ECO:0000256" key="2">
    <source>
        <dbReference type="ARBA" id="ARBA00006521"/>
    </source>
</evidence>
<keyword evidence="10" id="KW-0411">Iron-sulfur</keyword>
<dbReference type="SUPFAM" id="SSF52141">
    <property type="entry name" value="Uracil-DNA glycosylase-like"/>
    <property type="match status" value="1"/>
</dbReference>
<dbReference type="EMBL" id="VULR01000016">
    <property type="protein sequence ID" value="MSS44073.1"/>
    <property type="molecule type" value="Genomic_DNA"/>
</dbReference>
<dbReference type="GO" id="GO:0006281">
    <property type="term" value="P:DNA repair"/>
    <property type="evidence" value="ECO:0007669"/>
    <property type="project" value="UniProtKB-KW"/>
</dbReference>
<dbReference type="GO" id="GO:0051539">
    <property type="term" value="F:4 iron, 4 sulfur cluster binding"/>
    <property type="evidence" value="ECO:0007669"/>
    <property type="project" value="UniProtKB-KW"/>
</dbReference>
<dbReference type="PANTHER" id="PTHR33693">
    <property type="entry name" value="TYPE-5 URACIL-DNA GLYCOSYLASE"/>
    <property type="match status" value="1"/>
</dbReference>
<evidence type="ECO:0000256" key="3">
    <source>
        <dbReference type="ARBA" id="ARBA00012030"/>
    </source>
</evidence>
<comment type="similarity">
    <text evidence="2">Belongs to the uracil-DNA glycosylase (UDG) superfamily. Type 4 (UDGa) family.</text>
</comment>
<comment type="catalytic activity">
    <reaction evidence="1">
        <text>Hydrolyzes single-stranded DNA or mismatched double-stranded DNA and polynucleotides, releasing free uracil.</text>
        <dbReference type="EC" id="3.2.2.27"/>
    </reaction>
</comment>
<evidence type="ECO:0000256" key="10">
    <source>
        <dbReference type="ARBA" id="ARBA00023014"/>
    </source>
</evidence>
<dbReference type="GO" id="GO:0004844">
    <property type="term" value="F:uracil DNA N-glycosylase activity"/>
    <property type="evidence" value="ECO:0007669"/>
    <property type="project" value="UniProtKB-EC"/>
</dbReference>
<sequence>MINVKEDSLKNLNSNIMEEHSDKELVLGSGNINSSIILVGEAPGSKEVQLKKPFVGQAGKHLEEFLEILEIGRNEVYITNAVKFRPTRKSPKTNGLINRPPTKKEIEFFRKHLIDEISIINPKMIVTLGNTPLKSIFEEDIKIGEVHGKLYEVNIKDEIYKVFPLYHPAAVIYRRELRGTYIEDLKKLKELIH</sequence>
<evidence type="ECO:0000256" key="9">
    <source>
        <dbReference type="ARBA" id="ARBA00023004"/>
    </source>
</evidence>
<evidence type="ECO:0000256" key="7">
    <source>
        <dbReference type="ARBA" id="ARBA00022763"/>
    </source>
</evidence>
<gene>
    <name evidence="13" type="ORF">FYJ27_10100</name>
</gene>
<name>A0A844FIY3_9FIRM</name>
<protein>
    <recommendedName>
        <fullName evidence="4">Type-4 uracil-DNA glycosylase</fullName>
        <ecNumber evidence="3">3.2.2.27</ecNumber>
    </recommendedName>
</protein>
<dbReference type="InterPro" id="IPR036895">
    <property type="entry name" value="Uracil-DNA_glycosylase-like_sf"/>
</dbReference>
<keyword evidence="9" id="KW-0408">Iron</keyword>
<dbReference type="AlphaFoldDB" id="A0A844FIY3"/>
<reference evidence="13 14" key="1">
    <citation type="submission" date="2019-08" db="EMBL/GenBank/DDBJ databases">
        <title>In-depth cultivation of the pig gut microbiome towards novel bacterial diversity and tailored functional studies.</title>
        <authorList>
            <person name="Wylensek D."/>
            <person name="Hitch T.C.A."/>
            <person name="Clavel T."/>
        </authorList>
    </citation>
    <scope>NUCLEOTIDE SEQUENCE [LARGE SCALE GENOMIC DNA]</scope>
    <source>
        <strain evidence="13 14">Med78-601-WT-4W-RMD-3</strain>
    </source>
</reference>
<keyword evidence="6" id="KW-0479">Metal-binding</keyword>
<evidence type="ECO:0000256" key="4">
    <source>
        <dbReference type="ARBA" id="ARBA00019403"/>
    </source>
</evidence>
<evidence type="ECO:0000256" key="11">
    <source>
        <dbReference type="ARBA" id="ARBA00023204"/>
    </source>
</evidence>
<evidence type="ECO:0000256" key="8">
    <source>
        <dbReference type="ARBA" id="ARBA00022801"/>
    </source>
</evidence>
<dbReference type="PANTHER" id="PTHR33693:SF1">
    <property type="entry name" value="TYPE-4 URACIL-DNA GLYCOSYLASE"/>
    <property type="match status" value="1"/>
</dbReference>
<dbReference type="SMART" id="SM00987">
    <property type="entry name" value="UreE_C"/>
    <property type="match status" value="1"/>
</dbReference>
<keyword evidence="8" id="KW-0378">Hydrolase</keyword>
<dbReference type="Gene3D" id="3.40.470.10">
    <property type="entry name" value="Uracil-DNA glycosylase-like domain"/>
    <property type="match status" value="1"/>
</dbReference>
<comment type="caution">
    <text evidence="13">The sequence shown here is derived from an EMBL/GenBank/DDBJ whole genome shotgun (WGS) entry which is preliminary data.</text>
</comment>
<dbReference type="Pfam" id="PF03167">
    <property type="entry name" value="UDG"/>
    <property type="match status" value="1"/>
</dbReference>
<evidence type="ECO:0000256" key="1">
    <source>
        <dbReference type="ARBA" id="ARBA00001400"/>
    </source>
</evidence>
<dbReference type="InterPro" id="IPR051536">
    <property type="entry name" value="UDG_Type-4/5"/>
</dbReference>
<keyword evidence="11" id="KW-0234">DNA repair</keyword>
<dbReference type="InterPro" id="IPR005273">
    <property type="entry name" value="Ura-DNA_glyco_family4"/>
</dbReference>
<dbReference type="EC" id="3.2.2.27" evidence="3"/>
<keyword evidence="7" id="KW-0227">DNA damage</keyword>
<dbReference type="GO" id="GO:0046872">
    <property type="term" value="F:metal ion binding"/>
    <property type="evidence" value="ECO:0007669"/>
    <property type="project" value="UniProtKB-KW"/>
</dbReference>
<evidence type="ECO:0000256" key="5">
    <source>
        <dbReference type="ARBA" id="ARBA00022485"/>
    </source>
</evidence>
<proteinExistence type="inferred from homology"/>
<dbReference type="NCBIfam" id="TIGR00758">
    <property type="entry name" value="UDG_fam4"/>
    <property type="match status" value="1"/>
</dbReference>
<evidence type="ECO:0000313" key="14">
    <source>
        <dbReference type="Proteomes" id="UP000462760"/>
    </source>
</evidence>
<dbReference type="SMART" id="SM00986">
    <property type="entry name" value="UDG"/>
    <property type="match status" value="1"/>
</dbReference>
<dbReference type="OrthoDB" id="5290748at2"/>